<feature type="transmembrane region" description="Helical" evidence="1">
    <location>
        <begin position="12"/>
        <end position="31"/>
    </location>
</feature>
<proteinExistence type="predicted"/>
<keyword evidence="1" id="KW-0472">Membrane</keyword>
<evidence type="ECO:0000313" key="4">
    <source>
        <dbReference type="WBParaSite" id="EVEC_0001366101-mRNA-1"/>
    </source>
</evidence>
<reference evidence="2 3" key="2">
    <citation type="submission" date="2018-10" db="EMBL/GenBank/DDBJ databases">
        <authorList>
            <consortium name="Pathogen Informatics"/>
        </authorList>
    </citation>
    <scope>NUCLEOTIDE SEQUENCE [LARGE SCALE GENOMIC DNA]</scope>
</reference>
<evidence type="ECO:0000256" key="1">
    <source>
        <dbReference type="SAM" id="Phobius"/>
    </source>
</evidence>
<keyword evidence="1" id="KW-0812">Transmembrane</keyword>
<dbReference type="EMBL" id="UXUI01017047">
    <property type="protein sequence ID" value="VDD98037.1"/>
    <property type="molecule type" value="Genomic_DNA"/>
</dbReference>
<accession>A0A0N4VRJ2</accession>
<evidence type="ECO:0000313" key="2">
    <source>
        <dbReference type="EMBL" id="VDD98037.1"/>
    </source>
</evidence>
<organism evidence="4">
    <name type="scientific">Enterobius vermicularis</name>
    <name type="common">Human pinworm</name>
    <dbReference type="NCBI Taxonomy" id="51028"/>
    <lineage>
        <taxon>Eukaryota</taxon>
        <taxon>Metazoa</taxon>
        <taxon>Ecdysozoa</taxon>
        <taxon>Nematoda</taxon>
        <taxon>Chromadorea</taxon>
        <taxon>Rhabditida</taxon>
        <taxon>Spirurina</taxon>
        <taxon>Oxyuridomorpha</taxon>
        <taxon>Oxyuroidea</taxon>
        <taxon>Oxyuridae</taxon>
        <taxon>Enterobius</taxon>
    </lineage>
</organism>
<protein>
    <submittedName>
        <fullName evidence="4">SLBB domain-containing protein</fullName>
    </submittedName>
</protein>
<dbReference type="Proteomes" id="UP000274131">
    <property type="component" value="Unassembled WGS sequence"/>
</dbReference>
<dbReference type="WBParaSite" id="EVEC_0001366101-mRNA-1">
    <property type="protein sequence ID" value="EVEC_0001366101-mRNA-1"/>
    <property type="gene ID" value="EVEC_0001366101"/>
</dbReference>
<sequence>MRRTYNTPFSKLQLCVIVIGIIVIVIFLGLLKPKDFISTVDEHKVINLKSTRFVGAGKLILLSMGKVPYQEIEESVYNIFGYKTKAYKSPFSILQQIQPKTCAEVFLALTLLPWFISIS</sequence>
<dbReference type="AlphaFoldDB" id="A0A0N4VRJ2"/>
<gene>
    <name evidence="2" type="ORF">EVEC_LOCUS12788</name>
</gene>
<keyword evidence="3" id="KW-1185">Reference proteome</keyword>
<evidence type="ECO:0000313" key="3">
    <source>
        <dbReference type="Proteomes" id="UP000274131"/>
    </source>
</evidence>
<reference evidence="4" key="1">
    <citation type="submission" date="2017-02" db="UniProtKB">
        <authorList>
            <consortium name="WormBaseParasite"/>
        </authorList>
    </citation>
    <scope>IDENTIFICATION</scope>
</reference>
<keyword evidence="1" id="KW-1133">Transmembrane helix</keyword>
<name>A0A0N4VRJ2_ENTVE</name>